<protein>
    <recommendedName>
        <fullName evidence="4">Peptide methionine sulfoxide reductase MsrA</fullName>
        <shortName evidence="4">Protein-methionine-S-oxide reductase</shortName>
        <ecNumber evidence="4">1.8.4.11</ecNumber>
    </recommendedName>
    <alternativeName>
        <fullName evidence="4">Peptide-methionine (S)-S-oxide reductase</fullName>
        <shortName evidence="4">Peptide Met(O) reductase</shortName>
    </alternativeName>
</protein>
<dbReference type="Gene3D" id="3.30.1060.10">
    <property type="entry name" value="Peptide methionine sulphoxide reductase MsrA"/>
    <property type="match status" value="1"/>
</dbReference>
<dbReference type="Pfam" id="PF01625">
    <property type="entry name" value="PMSR"/>
    <property type="match status" value="1"/>
</dbReference>
<comment type="catalytic activity">
    <reaction evidence="3 4">
        <text>[thioredoxin]-disulfide + L-methionine + H2O = L-methionine (S)-S-oxide + [thioredoxin]-dithiol</text>
        <dbReference type="Rhea" id="RHEA:19993"/>
        <dbReference type="Rhea" id="RHEA-COMP:10698"/>
        <dbReference type="Rhea" id="RHEA-COMP:10700"/>
        <dbReference type="ChEBI" id="CHEBI:15377"/>
        <dbReference type="ChEBI" id="CHEBI:29950"/>
        <dbReference type="ChEBI" id="CHEBI:50058"/>
        <dbReference type="ChEBI" id="CHEBI:57844"/>
        <dbReference type="ChEBI" id="CHEBI:58772"/>
        <dbReference type="EC" id="1.8.4.11"/>
    </reaction>
</comment>
<dbReference type="AlphaFoldDB" id="A0A5A7MTR8"/>
<dbReference type="HAMAP" id="MF_01401">
    <property type="entry name" value="MsrA"/>
    <property type="match status" value="1"/>
</dbReference>
<comment type="similarity">
    <text evidence="4">Belongs to the MsrA Met sulfoxide reductase family.</text>
</comment>
<comment type="function">
    <text evidence="4">Has an important function as a repair enzyme for proteins that have been inactivated by oxidation. Catalyzes the reversible oxidation-reduction of methionine sulfoxide in proteins to methionine.</text>
</comment>
<dbReference type="NCBIfam" id="TIGR00401">
    <property type="entry name" value="msrA"/>
    <property type="match status" value="1"/>
</dbReference>
<evidence type="ECO:0000313" key="6">
    <source>
        <dbReference type="EMBL" id="GEQ98385.1"/>
    </source>
</evidence>
<name>A0A5A7MTR8_9PROT</name>
<comment type="caution">
    <text evidence="6">The sequence shown here is derived from an EMBL/GenBank/DDBJ whole genome shotgun (WGS) entry which is preliminary data.</text>
</comment>
<comment type="catalytic activity">
    <reaction evidence="2 4">
        <text>L-methionyl-[protein] + [thioredoxin]-disulfide + H2O = L-methionyl-(S)-S-oxide-[protein] + [thioredoxin]-dithiol</text>
        <dbReference type="Rhea" id="RHEA:14217"/>
        <dbReference type="Rhea" id="RHEA-COMP:10698"/>
        <dbReference type="Rhea" id="RHEA-COMP:10700"/>
        <dbReference type="Rhea" id="RHEA-COMP:12313"/>
        <dbReference type="Rhea" id="RHEA-COMP:12315"/>
        <dbReference type="ChEBI" id="CHEBI:15377"/>
        <dbReference type="ChEBI" id="CHEBI:16044"/>
        <dbReference type="ChEBI" id="CHEBI:29950"/>
        <dbReference type="ChEBI" id="CHEBI:44120"/>
        <dbReference type="ChEBI" id="CHEBI:50058"/>
        <dbReference type="EC" id="1.8.4.11"/>
    </reaction>
</comment>
<accession>A0A5A7MTR8</accession>
<dbReference type="PANTHER" id="PTHR43774">
    <property type="entry name" value="PEPTIDE METHIONINE SULFOXIDE REDUCTASE"/>
    <property type="match status" value="1"/>
</dbReference>
<keyword evidence="1 4" id="KW-0560">Oxidoreductase</keyword>
<feature type="domain" description="Peptide methionine sulphoxide reductase MsrA" evidence="5">
    <location>
        <begin position="3"/>
        <end position="153"/>
    </location>
</feature>
<dbReference type="EMBL" id="BKCL01000006">
    <property type="protein sequence ID" value="GEQ98385.1"/>
    <property type="molecule type" value="Genomic_DNA"/>
</dbReference>
<evidence type="ECO:0000256" key="3">
    <source>
        <dbReference type="ARBA" id="ARBA00048782"/>
    </source>
</evidence>
<evidence type="ECO:0000313" key="7">
    <source>
        <dbReference type="Proteomes" id="UP000322084"/>
    </source>
</evidence>
<dbReference type="InterPro" id="IPR002569">
    <property type="entry name" value="Met_Sox_Rdtase_MsrA_dom"/>
</dbReference>
<proteinExistence type="inferred from homology"/>
<dbReference type="GO" id="GO:0008113">
    <property type="term" value="F:peptide-methionine (S)-S-oxide reductase activity"/>
    <property type="evidence" value="ECO:0007669"/>
    <property type="project" value="UniProtKB-UniRule"/>
</dbReference>
<reference evidence="6 7" key="1">
    <citation type="submission" date="2019-09" db="EMBL/GenBank/DDBJ databases">
        <title>NBRP : Genome information of microbial organism related human and environment.</title>
        <authorList>
            <person name="Hattori M."/>
            <person name="Oshima K."/>
            <person name="Inaba H."/>
            <person name="Suda W."/>
            <person name="Sakamoto M."/>
            <person name="Iino T."/>
            <person name="Kitahara M."/>
            <person name="Oshida Y."/>
            <person name="Iida T."/>
            <person name="Kudo T."/>
            <person name="Itoh T."/>
            <person name="Ohkuma M."/>
        </authorList>
    </citation>
    <scope>NUCLEOTIDE SEQUENCE [LARGE SCALE GENOMIC DNA]</scope>
    <source>
        <strain evidence="6 7">Hi-2</strain>
    </source>
</reference>
<dbReference type="InterPro" id="IPR036509">
    <property type="entry name" value="Met_Sox_Rdtase_MsrA_sf"/>
</dbReference>
<evidence type="ECO:0000256" key="1">
    <source>
        <dbReference type="ARBA" id="ARBA00023002"/>
    </source>
</evidence>
<dbReference type="GO" id="GO:0033744">
    <property type="term" value="F:L-methionine:thioredoxin-disulfide S-oxidoreductase activity"/>
    <property type="evidence" value="ECO:0007669"/>
    <property type="project" value="RHEA"/>
</dbReference>
<feature type="active site" evidence="4">
    <location>
        <position position="10"/>
    </location>
</feature>
<dbReference type="SUPFAM" id="SSF55068">
    <property type="entry name" value="Peptide methionine sulfoxide reductase"/>
    <property type="match status" value="1"/>
</dbReference>
<dbReference type="EC" id="1.8.4.11" evidence="4"/>
<sequence length="176" mass="19437">MKKATLAGGCFWCTEAVFKDLIGVEGVQPGFMGGHVERPSYQEVCAGGTGHAEVAHFSYDPALISFSDILDVFFTMHDPTQINRQGNDVGEHYRSAVFFYDAEQERDALAAAKRAADIWDGTVVTQIVPAGPFWAAENYHVDYFANNPDQPYCAAVVAPKVVKARKMWASKMKPKR</sequence>
<dbReference type="Proteomes" id="UP000322084">
    <property type="component" value="Unassembled WGS sequence"/>
</dbReference>
<evidence type="ECO:0000259" key="5">
    <source>
        <dbReference type="Pfam" id="PF01625"/>
    </source>
</evidence>
<gene>
    <name evidence="4 6" type="primary">msrA</name>
    <name evidence="6" type="ORF">JCM17844_20220</name>
</gene>
<evidence type="ECO:0000256" key="4">
    <source>
        <dbReference type="HAMAP-Rule" id="MF_01401"/>
    </source>
</evidence>
<dbReference type="PANTHER" id="PTHR43774:SF1">
    <property type="entry name" value="PEPTIDE METHIONINE SULFOXIDE REDUCTASE MSRA 2"/>
    <property type="match status" value="1"/>
</dbReference>
<organism evidence="6 7">
    <name type="scientific">Iodidimonas gelatinilytica</name>
    <dbReference type="NCBI Taxonomy" id="1236966"/>
    <lineage>
        <taxon>Bacteria</taxon>
        <taxon>Pseudomonadati</taxon>
        <taxon>Pseudomonadota</taxon>
        <taxon>Alphaproteobacteria</taxon>
        <taxon>Iodidimonadales</taxon>
        <taxon>Iodidimonadaceae</taxon>
        <taxon>Iodidimonas</taxon>
    </lineage>
</organism>
<evidence type="ECO:0000256" key="2">
    <source>
        <dbReference type="ARBA" id="ARBA00047806"/>
    </source>
</evidence>
<dbReference type="RefSeq" id="WP_210431710.1">
    <property type="nucleotide sequence ID" value="NZ_BKCL01000006.1"/>
</dbReference>